<keyword evidence="6 7" id="KW-0472">Membrane</keyword>
<dbReference type="InterPro" id="IPR001248">
    <property type="entry name" value="Pur-cyt_permease"/>
</dbReference>
<evidence type="ECO:0000256" key="6">
    <source>
        <dbReference type="ARBA" id="ARBA00023136"/>
    </source>
</evidence>
<dbReference type="Proteomes" id="UP001054925">
    <property type="component" value="Unassembled WGS sequence"/>
</dbReference>
<evidence type="ECO:0000256" key="1">
    <source>
        <dbReference type="ARBA" id="ARBA00004141"/>
    </source>
</evidence>
<keyword evidence="4 9" id="KW-0812">Transmembrane</keyword>
<organism evidence="10 11">
    <name type="scientific">Corynebacterium ammoniagenes</name>
    <name type="common">Brevibacterium ammoniagenes</name>
    <dbReference type="NCBI Taxonomy" id="1697"/>
    <lineage>
        <taxon>Bacteria</taxon>
        <taxon>Bacillati</taxon>
        <taxon>Actinomycetota</taxon>
        <taxon>Actinomycetes</taxon>
        <taxon>Mycobacteriales</taxon>
        <taxon>Corynebacteriaceae</taxon>
        <taxon>Corynebacterium</taxon>
    </lineage>
</organism>
<keyword evidence="5 9" id="KW-1133">Transmembrane helix</keyword>
<dbReference type="PANTHER" id="PTHR31806">
    <property type="entry name" value="PURINE-CYTOSINE PERMEASE FCY2-RELATED"/>
    <property type="match status" value="1"/>
</dbReference>
<dbReference type="InterPro" id="IPR026030">
    <property type="entry name" value="Pur-cyt_permease_Fcy2/21/22"/>
</dbReference>
<evidence type="ECO:0000256" key="3">
    <source>
        <dbReference type="ARBA" id="ARBA00022448"/>
    </source>
</evidence>
<feature type="compositionally biased region" description="Acidic residues" evidence="8">
    <location>
        <begin position="8"/>
        <end position="17"/>
    </location>
</feature>
<protein>
    <submittedName>
        <fullName evidence="10">Cytosine permease</fullName>
    </submittedName>
</protein>
<feature type="transmembrane region" description="Helical" evidence="9">
    <location>
        <begin position="173"/>
        <end position="195"/>
    </location>
</feature>
<evidence type="ECO:0000256" key="4">
    <source>
        <dbReference type="ARBA" id="ARBA00022692"/>
    </source>
</evidence>
<feature type="transmembrane region" description="Helical" evidence="9">
    <location>
        <begin position="277"/>
        <end position="299"/>
    </location>
</feature>
<feature type="transmembrane region" description="Helical" evidence="9">
    <location>
        <begin position="463"/>
        <end position="481"/>
    </location>
</feature>
<feature type="transmembrane region" description="Helical" evidence="9">
    <location>
        <begin position="202"/>
        <end position="223"/>
    </location>
</feature>
<feature type="transmembrane region" description="Helical" evidence="9">
    <location>
        <begin position="384"/>
        <end position="405"/>
    </location>
</feature>
<evidence type="ECO:0000256" key="5">
    <source>
        <dbReference type="ARBA" id="ARBA00022989"/>
    </source>
</evidence>
<feature type="region of interest" description="Disordered" evidence="8">
    <location>
        <begin position="492"/>
        <end position="514"/>
    </location>
</feature>
<feature type="transmembrane region" description="Helical" evidence="9">
    <location>
        <begin position="243"/>
        <end position="265"/>
    </location>
</feature>
<evidence type="ECO:0000256" key="9">
    <source>
        <dbReference type="SAM" id="Phobius"/>
    </source>
</evidence>
<dbReference type="Gene3D" id="1.10.4160.10">
    <property type="entry name" value="Hydantoin permease"/>
    <property type="match status" value="1"/>
</dbReference>
<dbReference type="PIRSF" id="PIRSF002744">
    <property type="entry name" value="Pur-cyt_permease"/>
    <property type="match status" value="1"/>
</dbReference>
<dbReference type="EMBL" id="BQKK01000001">
    <property type="protein sequence ID" value="GJN41849.1"/>
    <property type="molecule type" value="Genomic_DNA"/>
</dbReference>
<evidence type="ECO:0000256" key="7">
    <source>
        <dbReference type="PIRNR" id="PIRNR002744"/>
    </source>
</evidence>
<feature type="transmembrane region" description="Helical" evidence="9">
    <location>
        <begin position="425"/>
        <end position="443"/>
    </location>
</feature>
<comment type="similarity">
    <text evidence="2 7">Belongs to the purine-cytosine permease (2.A.39) family.</text>
</comment>
<dbReference type="GO" id="GO:0005886">
    <property type="term" value="C:plasma membrane"/>
    <property type="evidence" value="ECO:0007669"/>
    <property type="project" value="TreeGrafter"/>
</dbReference>
<feature type="region of interest" description="Disordered" evidence="8">
    <location>
        <begin position="1"/>
        <end position="65"/>
    </location>
</feature>
<feature type="transmembrane region" description="Helical" evidence="9">
    <location>
        <begin position="319"/>
        <end position="341"/>
    </location>
</feature>
<dbReference type="AlphaFoldDB" id="A0AAV5G1D5"/>
<name>A0AAV5G1D5_CORAM</name>
<comment type="caution">
    <text evidence="10">The sequence shown here is derived from an EMBL/GenBank/DDBJ whole genome shotgun (WGS) entry which is preliminary data.</text>
</comment>
<sequence>MTAQVDGETIEGSESGDSDSTSTSNRPPQSQATEGAVPAPTVNYGSSLTKAEPYGTETIPDAERHGHPRSQFTLWFAANMVLAVLVSGFFASSLGLSIVQGLTAVAVGSLAGCLVMGLLASIGTRFGVPQQVQARGPMGYFANFAPVALLTNVSAIGWVAVNTVFAVLALQELFAIPFWIGSLILFVLQSLFAVWGHNLIHLVNKIATVVLALLFAVITVLALTEVEIGAASEGSQGGEFSDWVTFSSFFFIYVMTWTPFASDFSRYLPRNTSQKKIVAYTAGGGFLSLLWLGSIGVLVSSFAGDLGAVEAVAELTGSWAWLAMLTVVISTIPVSAMNLYGGALSLLTIRVPVSRSVGVAITAIISFGITLLMQGDPYGSFYDFLSLLGYLVVPFTTVLLVDYFVRTRNRMPEAIAELEQSHRGIAWGVIAWIAGCLVSALFWTTPLGTGPFAPLIEDAGDVTYFIGAATSVLVYLAIHAARGKNSNIKLSFKNRRSTDTDSPEPTTKSHKETN</sequence>
<dbReference type="RefSeq" id="WP_168939115.1">
    <property type="nucleotide sequence ID" value="NZ_BQKK01000001.1"/>
</dbReference>
<evidence type="ECO:0000256" key="8">
    <source>
        <dbReference type="SAM" id="MobiDB-lite"/>
    </source>
</evidence>
<comment type="subcellular location">
    <subcellularLocation>
        <location evidence="1">Membrane</location>
        <topology evidence="1">Multi-pass membrane protein</topology>
    </subcellularLocation>
</comment>
<evidence type="ECO:0000256" key="2">
    <source>
        <dbReference type="ARBA" id="ARBA00008974"/>
    </source>
</evidence>
<reference evidence="10" key="1">
    <citation type="submission" date="2021-12" db="EMBL/GenBank/DDBJ databases">
        <title>Draft genome sequence of Corynebacterium ammoniagenes strain T-723.</title>
        <authorList>
            <person name="Matsuzawa M."/>
            <person name="Hiratani M."/>
            <person name="Abe I."/>
            <person name="Tsuji Y."/>
            <person name="Nakamura J."/>
        </authorList>
    </citation>
    <scope>NUCLEOTIDE SEQUENCE</scope>
    <source>
        <strain evidence="10">T-723</strain>
    </source>
</reference>
<accession>A0AAV5G1D5</accession>
<dbReference type="Pfam" id="PF02133">
    <property type="entry name" value="Transp_cyt_pur"/>
    <property type="match status" value="1"/>
</dbReference>
<feature type="transmembrane region" description="Helical" evidence="9">
    <location>
        <begin position="353"/>
        <end position="372"/>
    </location>
</feature>
<feature type="transmembrane region" description="Helical" evidence="9">
    <location>
        <begin position="140"/>
        <end position="161"/>
    </location>
</feature>
<keyword evidence="3 7" id="KW-0813">Transport</keyword>
<dbReference type="PANTHER" id="PTHR31806:SF1">
    <property type="entry name" value="PURINE-CYTOSINE PERMEASE FCY2-RELATED"/>
    <property type="match status" value="1"/>
</dbReference>
<dbReference type="GO" id="GO:0022857">
    <property type="term" value="F:transmembrane transporter activity"/>
    <property type="evidence" value="ECO:0007669"/>
    <property type="project" value="InterPro"/>
</dbReference>
<evidence type="ECO:0000313" key="10">
    <source>
        <dbReference type="EMBL" id="GJN41849.1"/>
    </source>
</evidence>
<feature type="transmembrane region" description="Helical" evidence="9">
    <location>
        <begin position="72"/>
        <end position="92"/>
    </location>
</feature>
<evidence type="ECO:0000313" key="11">
    <source>
        <dbReference type="Proteomes" id="UP001054925"/>
    </source>
</evidence>
<feature type="transmembrane region" description="Helical" evidence="9">
    <location>
        <begin position="98"/>
        <end position="119"/>
    </location>
</feature>
<gene>
    <name evidence="10" type="ORF">CAT723_03280</name>
</gene>
<proteinExistence type="inferred from homology"/>